<dbReference type="SUPFAM" id="SSF54523">
    <property type="entry name" value="Pili subunits"/>
    <property type="match status" value="1"/>
</dbReference>
<dbReference type="Proteomes" id="UP000318288">
    <property type="component" value="Unassembled WGS sequence"/>
</dbReference>
<keyword evidence="3" id="KW-1185">Reference proteome</keyword>
<evidence type="ECO:0000313" key="3">
    <source>
        <dbReference type="Proteomes" id="UP000318288"/>
    </source>
</evidence>
<sequence>MTIPRRMSHTRCKYTAHAKPPRAFTLIELLVVIAVIGILVGLLLPAVQAAREAARRMQCSNNVKQIALALHTYHDTHQSMPTSMTGSDQHAGGAGSGFHSWLARILPNIEQAALHEQIHFDQPLADRTDYAADGDYIDYTLSPGHPDEKAAGSMVPTYLCPSDPGSIVQFSLGIPTAPGSYAGNIGWPRLSTGPGVTTPLAKQNGVIGLYNPVSVDQWQQPRIRFADIRDGLSNTIAIGERVIAQVFESTDMFGGSAISHATPLSMQSFCGGGSTGRSLSRWVGYCESVSVADAQYSISHGHAWISGWTFMANHIMPVIPINRRSCHVYGGEDDGMNLVTPSSHHIGGLNIAMADGSVQFITESIDRELYWALGSSNGSETVELP</sequence>
<organism evidence="2 3">
    <name type="scientific">Rubripirellula tenax</name>
    <dbReference type="NCBI Taxonomy" id="2528015"/>
    <lineage>
        <taxon>Bacteria</taxon>
        <taxon>Pseudomonadati</taxon>
        <taxon>Planctomycetota</taxon>
        <taxon>Planctomycetia</taxon>
        <taxon>Pirellulales</taxon>
        <taxon>Pirellulaceae</taxon>
        <taxon>Rubripirellula</taxon>
    </lineage>
</organism>
<reference evidence="2 3" key="1">
    <citation type="submission" date="2019-02" db="EMBL/GenBank/DDBJ databases">
        <title>Deep-cultivation of Planctomycetes and their phenomic and genomic characterization uncovers novel biology.</title>
        <authorList>
            <person name="Wiegand S."/>
            <person name="Jogler M."/>
            <person name="Boedeker C."/>
            <person name="Pinto D."/>
            <person name="Vollmers J."/>
            <person name="Rivas-Marin E."/>
            <person name="Kohn T."/>
            <person name="Peeters S.H."/>
            <person name="Heuer A."/>
            <person name="Rast P."/>
            <person name="Oberbeckmann S."/>
            <person name="Bunk B."/>
            <person name="Jeske O."/>
            <person name="Meyerdierks A."/>
            <person name="Storesund J.E."/>
            <person name="Kallscheuer N."/>
            <person name="Luecker S."/>
            <person name="Lage O.M."/>
            <person name="Pohl T."/>
            <person name="Merkel B.J."/>
            <person name="Hornburger P."/>
            <person name="Mueller R.-W."/>
            <person name="Bruemmer F."/>
            <person name="Labrenz M."/>
            <person name="Spormann A.M."/>
            <person name="Op Den Camp H."/>
            <person name="Overmann J."/>
            <person name="Amann R."/>
            <person name="Jetten M.S.M."/>
            <person name="Mascher T."/>
            <person name="Medema M.H."/>
            <person name="Devos D.P."/>
            <person name="Kaster A.-K."/>
            <person name="Ovreas L."/>
            <person name="Rohde M."/>
            <person name="Galperin M.Y."/>
            <person name="Jogler C."/>
        </authorList>
    </citation>
    <scope>NUCLEOTIDE SEQUENCE [LARGE SCALE GENOMIC DNA]</scope>
    <source>
        <strain evidence="2 3">Poly51</strain>
    </source>
</reference>
<evidence type="ECO:0000259" key="1">
    <source>
        <dbReference type="Pfam" id="PF07596"/>
    </source>
</evidence>
<evidence type="ECO:0000313" key="2">
    <source>
        <dbReference type="EMBL" id="TWU59381.1"/>
    </source>
</evidence>
<dbReference type="EMBL" id="SJPW01000002">
    <property type="protein sequence ID" value="TWU59381.1"/>
    <property type="molecule type" value="Genomic_DNA"/>
</dbReference>
<dbReference type="AlphaFoldDB" id="A0A5C6FI99"/>
<proteinExistence type="predicted"/>
<dbReference type="PANTHER" id="PTHR30093">
    <property type="entry name" value="GENERAL SECRETION PATHWAY PROTEIN G"/>
    <property type="match status" value="1"/>
</dbReference>
<protein>
    <recommendedName>
        <fullName evidence="1">DUF1559 domain-containing protein</fullName>
    </recommendedName>
</protein>
<comment type="caution">
    <text evidence="2">The sequence shown here is derived from an EMBL/GenBank/DDBJ whole genome shotgun (WGS) entry which is preliminary data.</text>
</comment>
<dbReference type="OrthoDB" id="236690at2"/>
<dbReference type="NCBIfam" id="TIGR02532">
    <property type="entry name" value="IV_pilin_GFxxxE"/>
    <property type="match status" value="1"/>
</dbReference>
<accession>A0A5C6FI99</accession>
<dbReference type="Pfam" id="PF07963">
    <property type="entry name" value="N_methyl"/>
    <property type="match status" value="1"/>
</dbReference>
<dbReference type="InterPro" id="IPR027558">
    <property type="entry name" value="Pre_pil_HX9DG_C"/>
</dbReference>
<dbReference type="Gene3D" id="3.30.700.10">
    <property type="entry name" value="Glycoprotein, Type 4 Pilin"/>
    <property type="match status" value="1"/>
</dbReference>
<dbReference type="NCBIfam" id="TIGR04294">
    <property type="entry name" value="pre_pil_HX9DG"/>
    <property type="match status" value="1"/>
</dbReference>
<dbReference type="InterPro" id="IPR012902">
    <property type="entry name" value="N_methyl_site"/>
</dbReference>
<dbReference type="PANTHER" id="PTHR30093:SF2">
    <property type="entry name" value="TYPE II SECRETION SYSTEM PROTEIN H"/>
    <property type="match status" value="1"/>
</dbReference>
<dbReference type="RefSeq" id="WP_146456944.1">
    <property type="nucleotide sequence ID" value="NZ_SJPW01000002.1"/>
</dbReference>
<gene>
    <name evidence="2" type="ORF">Poly51_21690</name>
</gene>
<name>A0A5C6FI99_9BACT</name>
<dbReference type="InterPro" id="IPR011453">
    <property type="entry name" value="DUF1559"/>
</dbReference>
<feature type="domain" description="DUF1559" evidence="1">
    <location>
        <begin position="48"/>
        <end position="368"/>
    </location>
</feature>
<dbReference type="InterPro" id="IPR045584">
    <property type="entry name" value="Pilin-like"/>
</dbReference>
<dbReference type="Pfam" id="PF07596">
    <property type="entry name" value="SBP_bac_10"/>
    <property type="match status" value="1"/>
</dbReference>